<reference evidence="2" key="1">
    <citation type="submission" date="2017-02" db="UniProtKB">
        <authorList>
            <consortium name="WormBaseParasite"/>
        </authorList>
    </citation>
    <scope>IDENTIFICATION</scope>
</reference>
<dbReference type="WBParaSite" id="ALUE_0000967801-mRNA-1">
    <property type="protein sequence ID" value="ALUE_0000967801-mRNA-1"/>
    <property type="gene ID" value="ALUE_0000967801"/>
</dbReference>
<proteinExistence type="predicted"/>
<evidence type="ECO:0000313" key="1">
    <source>
        <dbReference type="Proteomes" id="UP000036681"/>
    </source>
</evidence>
<evidence type="ECO:0000313" key="2">
    <source>
        <dbReference type="WBParaSite" id="ALUE_0000967801-mRNA-1"/>
    </source>
</evidence>
<organism evidence="1 2">
    <name type="scientific">Ascaris lumbricoides</name>
    <name type="common">Giant roundworm</name>
    <dbReference type="NCBI Taxonomy" id="6252"/>
    <lineage>
        <taxon>Eukaryota</taxon>
        <taxon>Metazoa</taxon>
        <taxon>Ecdysozoa</taxon>
        <taxon>Nematoda</taxon>
        <taxon>Chromadorea</taxon>
        <taxon>Rhabditida</taxon>
        <taxon>Spirurina</taxon>
        <taxon>Ascaridomorpha</taxon>
        <taxon>Ascaridoidea</taxon>
        <taxon>Ascarididae</taxon>
        <taxon>Ascaris</taxon>
    </lineage>
</organism>
<name>A0A0M3I0K7_ASCLU</name>
<dbReference type="Proteomes" id="UP000036681">
    <property type="component" value="Unplaced"/>
</dbReference>
<accession>A0A0M3I0K7</accession>
<dbReference type="AlphaFoldDB" id="A0A0M3I0K7"/>
<sequence>MRCSSADLECGGHVNLEEKGIADDGWIVNERPFGAEFVSSASIWRMVSYERWVGWQVCCDFDDALSGSRDTQCMIMSWLRLPLHLAQSGEDIYITVAVMSTSPSGSAVGLRNEGRNHPTVLCEDWWEDKGIGITRLSTGTRLTALEKKSRKASSARVMSPVKVSSITHPAHGLLIGAPSPDPISRDACKRGPSPLLPARSAYVFHNDIAGVMLHLLK</sequence>
<keyword evidence="1" id="KW-1185">Reference proteome</keyword>
<protein>
    <submittedName>
        <fullName evidence="2">DUF1618 domain-containing protein</fullName>
    </submittedName>
</protein>